<sequence>MIDTVEIVVQAGNGGDGFLSFRREKFVARGGPEGGDGGAGGSVYLIATSNENTLQHLMYKRRYKAGHGTAGKRSNKHGRNGSDVEIRVPVGTVISQAGGFPQPDSSIDMAEVGMRVLIARGGDGGRGNARFVSSTNQEPLLREAGERGDVRQLALEVKVLADVGVIGAPNAGKSSFVAKVTSARPKIAAYPFTTLEPVLGVVENRRSTFVIAEIPGLIGGAHRGVGLGHAFLRHAARTLIFLHLLDGNGVDPIEDFKQVNQELKLYSPELADRPQLVVINKIDLPEVRARIPEFTEELKDLGVDLLAMAAATGEGIQGVLDKVSGVIAPMGG</sequence>
<dbReference type="AlphaFoldDB" id="A0A382AIN5"/>
<dbReference type="NCBIfam" id="NF008956">
    <property type="entry name" value="PRK12299.1"/>
    <property type="match status" value="1"/>
</dbReference>
<dbReference type="GO" id="GO:0000287">
    <property type="term" value="F:magnesium ion binding"/>
    <property type="evidence" value="ECO:0007669"/>
    <property type="project" value="InterPro"/>
</dbReference>
<protein>
    <recommendedName>
        <fullName evidence="7">Obg family GTPase CgtA</fullName>
    </recommendedName>
</protein>
<evidence type="ECO:0000313" key="6">
    <source>
        <dbReference type="EMBL" id="SVB00867.1"/>
    </source>
</evidence>
<dbReference type="SUPFAM" id="SSF52540">
    <property type="entry name" value="P-loop containing nucleoside triphosphate hydrolases"/>
    <property type="match status" value="1"/>
</dbReference>
<gene>
    <name evidence="6" type="ORF">METZ01_LOCUS153721</name>
</gene>
<dbReference type="CDD" id="cd01898">
    <property type="entry name" value="Obg"/>
    <property type="match status" value="1"/>
</dbReference>
<organism evidence="6">
    <name type="scientific">marine metagenome</name>
    <dbReference type="NCBI Taxonomy" id="408172"/>
    <lineage>
        <taxon>unclassified sequences</taxon>
        <taxon>metagenomes</taxon>
        <taxon>ecological metagenomes</taxon>
    </lineage>
</organism>
<dbReference type="InterPro" id="IPR027417">
    <property type="entry name" value="P-loop_NTPase"/>
</dbReference>
<dbReference type="GO" id="GO:0005525">
    <property type="term" value="F:GTP binding"/>
    <property type="evidence" value="ECO:0007669"/>
    <property type="project" value="UniProtKB-KW"/>
</dbReference>
<feature type="non-terminal residue" evidence="6">
    <location>
        <position position="332"/>
    </location>
</feature>
<dbReference type="PROSITE" id="PS51710">
    <property type="entry name" value="G_OBG"/>
    <property type="match status" value="1"/>
</dbReference>
<dbReference type="InterPro" id="IPR036726">
    <property type="entry name" value="GTP1_OBG_dom_sf"/>
</dbReference>
<dbReference type="NCBIfam" id="NF008955">
    <property type="entry name" value="PRK12297.1"/>
    <property type="match status" value="1"/>
</dbReference>
<feature type="domain" description="Obg" evidence="5">
    <location>
        <begin position="1"/>
        <end position="160"/>
    </location>
</feature>
<evidence type="ECO:0000259" key="5">
    <source>
        <dbReference type="PROSITE" id="PS51883"/>
    </source>
</evidence>
<dbReference type="Pfam" id="PF01018">
    <property type="entry name" value="GTP1_OBG"/>
    <property type="match status" value="1"/>
</dbReference>
<comment type="similarity">
    <text evidence="1">Belongs to the TRAFAC class OBG-HflX-like GTPase superfamily. OBG GTPase family.</text>
</comment>
<evidence type="ECO:0000256" key="3">
    <source>
        <dbReference type="ARBA" id="ARBA00023134"/>
    </source>
</evidence>
<evidence type="ECO:0000256" key="2">
    <source>
        <dbReference type="ARBA" id="ARBA00022741"/>
    </source>
</evidence>
<dbReference type="NCBIfam" id="TIGR02729">
    <property type="entry name" value="Obg_CgtA"/>
    <property type="match status" value="1"/>
</dbReference>
<dbReference type="InterPro" id="IPR006169">
    <property type="entry name" value="GTP1_OBG_dom"/>
</dbReference>
<dbReference type="InterPro" id="IPR006073">
    <property type="entry name" value="GTP-bd"/>
</dbReference>
<dbReference type="InterPro" id="IPR045086">
    <property type="entry name" value="OBG_GTPase"/>
</dbReference>
<dbReference type="Gene3D" id="3.40.50.300">
    <property type="entry name" value="P-loop containing nucleotide triphosphate hydrolases"/>
    <property type="match status" value="1"/>
</dbReference>
<dbReference type="PROSITE" id="PS51883">
    <property type="entry name" value="OBG"/>
    <property type="match status" value="1"/>
</dbReference>
<dbReference type="GO" id="GO:0003924">
    <property type="term" value="F:GTPase activity"/>
    <property type="evidence" value="ECO:0007669"/>
    <property type="project" value="InterPro"/>
</dbReference>
<feature type="domain" description="OBG-type G" evidence="4">
    <location>
        <begin position="161"/>
        <end position="328"/>
    </location>
</feature>
<dbReference type="PIRSF" id="PIRSF002401">
    <property type="entry name" value="GTP_bd_Obg/CgtA"/>
    <property type="match status" value="1"/>
</dbReference>
<dbReference type="PANTHER" id="PTHR11702:SF31">
    <property type="entry name" value="MITOCHONDRIAL RIBOSOME-ASSOCIATED GTPASE 2"/>
    <property type="match status" value="1"/>
</dbReference>
<dbReference type="InterPro" id="IPR031167">
    <property type="entry name" value="G_OBG"/>
</dbReference>
<name>A0A382AIN5_9ZZZZ</name>
<proteinExistence type="inferred from homology"/>
<keyword evidence="2" id="KW-0547">Nucleotide-binding</keyword>
<dbReference type="PRINTS" id="PR00326">
    <property type="entry name" value="GTP1OBG"/>
</dbReference>
<evidence type="ECO:0000259" key="4">
    <source>
        <dbReference type="PROSITE" id="PS51710"/>
    </source>
</evidence>
<dbReference type="Pfam" id="PF01926">
    <property type="entry name" value="MMR_HSR1"/>
    <property type="match status" value="1"/>
</dbReference>
<dbReference type="EMBL" id="UINC01025384">
    <property type="protein sequence ID" value="SVB00867.1"/>
    <property type="molecule type" value="Genomic_DNA"/>
</dbReference>
<accession>A0A382AIN5</accession>
<evidence type="ECO:0008006" key="7">
    <source>
        <dbReference type="Google" id="ProtNLM"/>
    </source>
</evidence>
<dbReference type="HAMAP" id="MF_01454">
    <property type="entry name" value="GTPase_Obg"/>
    <property type="match status" value="1"/>
</dbReference>
<keyword evidence="3" id="KW-0342">GTP-binding</keyword>
<evidence type="ECO:0000256" key="1">
    <source>
        <dbReference type="ARBA" id="ARBA00007699"/>
    </source>
</evidence>
<dbReference type="PANTHER" id="PTHR11702">
    <property type="entry name" value="DEVELOPMENTALLY REGULATED GTP-BINDING PROTEIN-RELATED"/>
    <property type="match status" value="1"/>
</dbReference>
<reference evidence="6" key="1">
    <citation type="submission" date="2018-05" db="EMBL/GenBank/DDBJ databases">
        <authorList>
            <person name="Lanie J.A."/>
            <person name="Ng W.-L."/>
            <person name="Kazmierczak K.M."/>
            <person name="Andrzejewski T.M."/>
            <person name="Davidsen T.M."/>
            <person name="Wayne K.J."/>
            <person name="Tettelin H."/>
            <person name="Glass J.I."/>
            <person name="Rusch D."/>
            <person name="Podicherti R."/>
            <person name="Tsui H.-C.T."/>
            <person name="Winkler M.E."/>
        </authorList>
    </citation>
    <scope>NUCLEOTIDE SEQUENCE</scope>
</reference>
<dbReference type="FunFam" id="2.70.210.12:FF:000001">
    <property type="entry name" value="GTPase Obg"/>
    <property type="match status" value="1"/>
</dbReference>
<dbReference type="Gene3D" id="2.70.210.12">
    <property type="entry name" value="GTP1/OBG domain"/>
    <property type="match status" value="1"/>
</dbReference>
<dbReference type="SUPFAM" id="SSF82051">
    <property type="entry name" value="Obg GTP-binding protein N-terminal domain"/>
    <property type="match status" value="1"/>
</dbReference>
<dbReference type="InterPro" id="IPR014100">
    <property type="entry name" value="GTP-bd_Obg/CgtA"/>
</dbReference>